<gene>
    <name evidence="3" type="ORF">VQ02_08410</name>
</gene>
<comment type="caution">
    <text evidence="3">The sequence shown here is derived from an EMBL/GenBank/DDBJ whole genome shotgun (WGS) entry which is preliminary data.</text>
</comment>
<feature type="region of interest" description="Disordered" evidence="1">
    <location>
        <begin position="35"/>
        <end position="74"/>
    </location>
</feature>
<evidence type="ECO:0000256" key="2">
    <source>
        <dbReference type="SAM" id="SignalP"/>
    </source>
</evidence>
<keyword evidence="4" id="KW-1185">Reference proteome</keyword>
<feature type="chain" id="PRO_5005281572" evidence="2">
    <location>
        <begin position="19"/>
        <end position="114"/>
    </location>
</feature>
<proteinExistence type="predicted"/>
<feature type="signal peptide" evidence="2">
    <location>
        <begin position="1"/>
        <end position="18"/>
    </location>
</feature>
<dbReference type="RefSeq" id="WP_048443725.1">
    <property type="nucleotide sequence ID" value="NZ_LABY01000050.1"/>
</dbReference>
<dbReference type="Proteomes" id="UP000035955">
    <property type="component" value="Unassembled WGS sequence"/>
</dbReference>
<protein>
    <submittedName>
        <fullName evidence="3">Uncharacterized protein</fullName>
    </submittedName>
</protein>
<name>A0A0J6SYB7_9HYPH</name>
<dbReference type="AlphaFoldDB" id="A0A0J6SYB7"/>
<evidence type="ECO:0000313" key="4">
    <source>
        <dbReference type="Proteomes" id="UP000035955"/>
    </source>
</evidence>
<accession>A0A0J6SYB7</accession>
<sequence>MRGTLIGATILVPLLATAAAATSCAEQIATIERRLESPGAAAVTGEAPTRTGSPRALAAPPAGQPSDPAVRPDAQRIAEARGLIATAREQDRAGKAEACADTMTHAKELIGALP</sequence>
<organism evidence="3 4">
    <name type="scientific">Methylobacterium variabile</name>
    <dbReference type="NCBI Taxonomy" id="298794"/>
    <lineage>
        <taxon>Bacteria</taxon>
        <taxon>Pseudomonadati</taxon>
        <taxon>Pseudomonadota</taxon>
        <taxon>Alphaproteobacteria</taxon>
        <taxon>Hyphomicrobiales</taxon>
        <taxon>Methylobacteriaceae</taxon>
        <taxon>Methylobacterium</taxon>
    </lineage>
</organism>
<dbReference type="PATRIC" id="fig|298794.3.peg.6117"/>
<reference evidence="3 4" key="1">
    <citation type="submission" date="2015-03" db="EMBL/GenBank/DDBJ databases">
        <title>Genome sequencing of Methylobacterium variabile DSM 16961.</title>
        <authorList>
            <person name="Chaudhry V."/>
            <person name="Patil P.B."/>
        </authorList>
    </citation>
    <scope>NUCLEOTIDE SEQUENCE [LARGE SCALE GENOMIC DNA]</scope>
    <source>
        <strain evidence="3 4">DSM 16961</strain>
    </source>
</reference>
<evidence type="ECO:0000313" key="3">
    <source>
        <dbReference type="EMBL" id="KMO40205.1"/>
    </source>
</evidence>
<evidence type="ECO:0000256" key="1">
    <source>
        <dbReference type="SAM" id="MobiDB-lite"/>
    </source>
</evidence>
<dbReference type="OrthoDB" id="7997695at2"/>
<dbReference type="EMBL" id="LABY01000050">
    <property type="protein sequence ID" value="KMO40205.1"/>
    <property type="molecule type" value="Genomic_DNA"/>
</dbReference>
<keyword evidence="2" id="KW-0732">Signal</keyword>
<dbReference type="PROSITE" id="PS51257">
    <property type="entry name" value="PROKAR_LIPOPROTEIN"/>
    <property type="match status" value="1"/>
</dbReference>